<reference evidence="20 21" key="1">
    <citation type="submission" date="2019-11" db="EMBL/GenBank/DDBJ databases">
        <title>Strigops habroptila (kakapo) genome, bStrHab1, primary haplotype, v2.</title>
        <authorList>
            <person name="Jarvis E.D."/>
            <person name="Howard J."/>
            <person name="Rhie A."/>
            <person name="Phillippy A."/>
            <person name="Korlach J."/>
            <person name="Digby A."/>
            <person name="Iorns D."/>
            <person name="Eason D."/>
            <person name="Robertson B."/>
            <person name="Raemaekers T."/>
            <person name="Howe K."/>
            <person name="Lewin H."/>
            <person name="Damas J."/>
            <person name="Hastie A."/>
            <person name="Tracey A."/>
            <person name="Chow W."/>
            <person name="Fedrigo O."/>
        </authorList>
    </citation>
    <scope>NUCLEOTIDE SEQUENCE [LARGE SCALE GENOMIC DNA]</scope>
</reference>
<feature type="coiled-coil region" evidence="17">
    <location>
        <begin position="699"/>
        <end position="749"/>
    </location>
</feature>
<dbReference type="GO" id="GO:0051301">
    <property type="term" value="P:cell division"/>
    <property type="evidence" value="ECO:0007669"/>
    <property type="project" value="UniProtKB-KW"/>
</dbReference>
<dbReference type="SMART" id="SM00456">
    <property type="entry name" value="WW"/>
    <property type="match status" value="1"/>
</dbReference>
<dbReference type="InterPro" id="IPR051841">
    <property type="entry name" value="MT-Golgi_org_protein"/>
</dbReference>
<evidence type="ECO:0000256" key="17">
    <source>
        <dbReference type="SAM" id="Coils"/>
    </source>
</evidence>
<keyword evidence="8" id="KW-0970">Cilium biogenesis/degradation</keyword>
<comment type="subcellular location">
    <subcellularLocation>
        <location evidence="1">Cytoplasm</location>
        <location evidence="1">Cytoskeleton</location>
        <location evidence="1">Microtubule organizing center</location>
        <location evidence="1">Centrosome</location>
        <location evidence="1">Centriole</location>
    </subcellularLocation>
    <subcellularLocation>
        <location evidence="2">Nucleus</location>
    </subcellularLocation>
</comment>
<feature type="region of interest" description="Disordered" evidence="18">
    <location>
        <begin position="183"/>
        <end position="209"/>
    </location>
</feature>
<dbReference type="Proteomes" id="UP000472266">
    <property type="component" value="Chromosome 16"/>
</dbReference>
<dbReference type="FunFam" id="3.30.1470.10:FF:000001">
    <property type="entry name" value="Centrosomal protein of 164 kDa"/>
    <property type="match status" value="1"/>
</dbReference>
<dbReference type="GO" id="GO:0060271">
    <property type="term" value="P:cilium assembly"/>
    <property type="evidence" value="ECO:0007669"/>
    <property type="project" value="Ensembl"/>
</dbReference>
<evidence type="ECO:0000256" key="16">
    <source>
        <dbReference type="ARBA" id="ARBA00067900"/>
    </source>
</evidence>
<dbReference type="InterPro" id="IPR001202">
    <property type="entry name" value="WW_dom"/>
</dbReference>
<feature type="region of interest" description="Disordered" evidence="18">
    <location>
        <begin position="452"/>
        <end position="490"/>
    </location>
</feature>
<dbReference type="GO" id="GO:0005654">
    <property type="term" value="C:nucleoplasm"/>
    <property type="evidence" value="ECO:0007669"/>
    <property type="project" value="Ensembl"/>
</dbReference>
<dbReference type="InParanoid" id="A0A672V538"/>
<evidence type="ECO:0000256" key="3">
    <source>
        <dbReference type="ARBA" id="ARBA00022490"/>
    </source>
</evidence>
<keyword evidence="12" id="KW-0539">Nucleus</keyword>
<evidence type="ECO:0000256" key="13">
    <source>
        <dbReference type="ARBA" id="ARBA00023306"/>
    </source>
</evidence>
<dbReference type="SUPFAM" id="SSF51045">
    <property type="entry name" value="WW domain"/>
    <property type="match status" value="1"/>
</dbReference>
<keyword evidence="6" id="KW-0227">DNA damage</keyword>
<accession>A0A672V538</accession>
<feature type="compositionally biased region" description="Basic and acidic residues" evidence="18">
    <location>
        <begin position="452"/>
        <end position="474"/>
    </location>
</feature>
<dbReference type="InterPro" id="IPR036020">
    <property type="entry name" value="WW_dom_sf"/>
</dbReference>
<dbReference type="GeneTree" id="ENSGT00950000183078"/>
<evidence type="ECO:0000256" key="18">
    <source>
        <dbReference type="SAM" id="MobiDB-lite"/>
    </source>
</evidence>
<protein>
    <recommendedName>
        <fullName evidence="16">Centrosomal protein of 164 kDa</fullName>
    </recommendedName>
</protein>
<evidence type="ECO:0000256" key="15">
    <source>
        <dbReference type="ARBA" id="ARBA00061715"/>
    </source>
</evidence>
<evidence type="ECO:0000256" key="2">
    <source>
        <dbReference type="ARBA" id="ARBA00004123"/>
    </source>
</evidence>
<dbReference type="GO" id="GO:0097539">
    <property type="term" value="C:ciliary transition fiber"/>
    <property type="evidence" value="ECO:0007669"/>
    <property type="project" value="Ensembl"/>
</dbReference>
<sequence>MQKAAEEPVVRIGDQIILEENYDETYVPSEQEVQDYARAIGIDPEKEPELLWLAREGIVALLPPGWKPCQDITGEIYYFNFANGQSVWDHPCDDHYRELVIQEREKLLARGSLKKKEKKKKEKKEKKKEKQLKQLAVSRLHSQCFWGGWAESSHDKYSWFGGMLLFLNVTQFSIRLLPKEPSLFGRQPEEQPEHKQFLNQPSEESLEGTANELERKQEIMHLVQTQEEKTQQFQEEVRQPEEEEEAERLYQQKEKSLRTLQEDLAKVSEEEELRIRKEETERLSKLRAKIASETEAEEEKIRAEQEVTLQKLREEWEFQQVMEKESLERKQQLVLEKMKLEMEEAQQKEMTKLEQEKEQALSELKLRLDGEKKKATEELEKHFASELQQLKSAAEEKHRKVISSLQTQIAEAQRSEEAQLREDLQRAEQKVQLKAYQVTEYERELSELMREKRQEVEKDHERKMERMKQEHQEALARVQDQYEEEERKQRAELQEGLRGELGRLRQRHEAEVKALQAELGERLTALQHRQREKVSVCWAAWHGLGALEAALACQLRLDESRKEHSSLLESIRQLQRSVEELQDKKAELEAQVDLLQTRKQRLQKRKSELDAAIRSKQDTLKQLEAEESVESPKEEAELRAEDLRETSPAVSKADSQHRKAGACLSLSCSVRNYISAEGISIRNAKEFLVNQTRSMRKRHMALKAAKQQWRQDMQKAQEVVQDPDSSQHLEGMRKNLEEVTKQLDKMKSAMRKGQVLLKKKEEKLSQLESSLLEEAQGRSPVSLAFPVTPLFPSLPPVDLRADLQAVPEPEKVKFLTESVMCVSSKLDKVLGVLGSLSNQQSPLFTSTPRDNTPVSTHASLPGLHAGGSLLPPTRMSLVDQWAWSTA</sequence>
<evidence type="ECO:0000259" key="19">
    <source>
        <dbReference type="PROSITE" id="PS50020"/>
    </source>
</evidence>
<dbReference type="GO" id="GO:0005814">
    <property type="term" value="C:centriole"/>
    <property type="evidence" value="ECO:0007669"/>
    <property type="project" value="UniProtKB-SubCell"/>
</dbReference>
<evidence type="ECO:0000313" key="20">
    <source>
        <dbReference type="Ensembl" id="ENSSHBP00005022896.1"/>
    </source>
</evidence>
<feature type="region of interest" description="Disordered" evidence="18">
    <location>
        <begin position="620"/>
        <end position="654"/>
    </location>
</feature>
<feature type="compositionally biased region" description="Basic and acidic residues" evidence="18">
    <location>
        <begin position="187"/>
        <end position="196"/>
    </location>
</feature>
<feature type="compositionally biased region" description="Basic and acidic residues" evidence="18">
    <location>
        <begin position="620"/>
        <end position="645"/>
    </location>
</feature>
<evidence type="ECO:0000313" key="21">
    <source>
        <dbReference type="Proteomes" id="UP000472266"/>
    </source>
</evidence>
<keyword evidence="11" id="KW-0206">Cytoskeleton</keyword>
<keyword evidence="5" id="KW-0132">Cell division</keyword>
<proteinExistence type="predicted"/>
<keyword evidence="9 17" id="KW-0175">Coiled coil</keyword>
<evidence type="ECO:0000256" key="14">
    <source>
        <dbReference type="ARBA" id="ARBA00056906"/>
    </source>
</evidence>
<evidence type="ECO:0000256" key="9">
    <source>
        <dbReference type="ARBA" id="ARBA00023054"/>
    </source>
</evidence>
<dbReference type="PANTHER" id="PTHR18902">
    <property type="entry name" value="NUCLEAR MITOTIC APPARATUS PROTEIN 1-RELATED"/>
    <property type="match status" value="1"/>
</dbReference>
<comment type="function">
    <text evidence="14">Plays a role in microtubule organization and/or maintenance for the formation of primary cilia (PC), a microtubule-based structure that protrudes from the surface of epithelial cells. Plays a critical role in G2/M checkpoint and nuclear divisions. A key player in the DNA damage-activated ATR/ATM signaling cascade since it is required for the proper phosphorylation of H2AX, RPA, CHEK2 and CHEK1. Plays a critical role in chromosome segregation, acting as a mediator required for the maintenance of genomic stability through modulation of MDC1, RPA and CHEK1.</text>
</comment>
<evidence type="ECO:0000256" key="12">
    <source>
        <dbReference type="ARBA" id="ARBA00023242"/>
    </source>
</evidence>
<dbReference type="Ensembl" id="ENSSHBT00005027238.1">
    <property type="protein sequence ID" value="ENSSHBP00005022896.1"/>
    <property type="gene ID" value="ENSSHBG00005019225.1"/>
</dbReference>
<evidence type="ECO:0000256" key="7">
    <source>
        <dbReference type="ARBA" id="ARBA00022776"/>
    </source>
</evidence>
<dbReference type="PANTHER" id="PTHR18902:SF27">
    <property type="entry name" value="CENTROSOMAL PROTEIN OF 164 KDA"/>
    <property type="match status" value="1"/>
</dbReference>
<dbReference type="AlphaFoldDB" id="A0A672V538"/>
<evidence type="ECO:0000256" key="6">
    <source>
        <dbReference type="ARBA" id="ARBA00022763"/>
    </source>
</evidence>
<name>A0A672V538_STRHB</name>
<dbReference type="CDD" id="cd00201">
    <property type="entry name" value="WW"/>
    <property type="match status" value="1"/>
</dbReference>
<reference evidence="20" key="2">
    <citation type="submission" date="2025-08" db="UniProtKB">
        <authorList>
            <consortium name="Ensembl"/>
        </authorList>
    </citation>
    <scope>IDENTIFICATION</scope>
</reference>
<reference evidence="20" key="3">
    <citation type="submission" date="2025-09" db="UniProtKB">
        <authorList>
            <consortium name="Ensembl"/>
        </authorList>
    </citation>
    <scope>IDENTIFICATION</scope>
</reference>
<feature type="domain" description="WW" evidence="19">
    <location>
        <begin position="60"/>
        <end position="93"/>
    </location>
</feature>
<dbReference type="Gene3D" id="3.30.1470.10">
    <property type="entry name" value="Photosystem I PsaD, reaction center subunit II"/>
    <property type="match status" value="1"/>
</dbReference>
<comment type="subunit">
    <text evidence="15">Interacts (via N-terminus) with ATRIP. Interacts with ATM, ATR and MDC1. Interacts with XPA (via N-terminus) upon UV irradiation. Interacts with CEP83, CCDC92, TTBK2, DVL3, NPHP3 and weakly with NPHP4. Interacts with DZIP1.</text>
</comment>
<evidence type="ECO:0000256" key="1">
    <source>
        <dbReference type="ARBA" id="ARBA00004114"/>
    </source>
</evidence>
<keyword evidence="3" id="KW-0963">Cytoplasm</keyword>
<keyword evidence="7" id="KW-0498">Mitosis</keyword>
<evidence type="ECO:0000256" key="5">
    <source>
        <dbReference type="ARBA" id="ARBA00022618"/>
    </source>
</evidence>
<dbReference type="PROSITE" id="PS50020">
    <property type="entry name" value="WW_DOMAIN_2"/>
    <property type="match status" value="1"/>
</dbReference>
<organism evidence="20 21">
    <name type="scientific">Strigops habroptila</name>
    <name type="common">Kakapo</name>
    <dbReference type="NCBI Taxonomy" id="2489341"/>
    <lineage>
        <taxon>Eukaryota</taxon>
        <taxon>Metazoa</taxon>
        <taxon>Chordata</taxon>
        <taxon>Craniata</taxon>
        <taxon>Vertebrata</taxon>
        <taxon>Euteleostomi</taxon>
        <taxon>Archelosauria</taxon>
        <taxon>Archosauria</taxon>
        <taxon>Dinosauria</taxon>
        <taxon>Saurischia</taxon>
        <taxon>Theropoda</taxon>
        <taxon>Coelurosauria</taxon>
        <taxon>Aves</taxon>
        <taxon>Neognathae</taxon>
        <taxon>Neoaves</taxon>
        <taxon>Telluraves</taxon>
        <taxon>Australaves</taxon>
        <taxon>Psittaciformes</taxon>
        <taxon>Psittacidae</taxon>
        <taxon>Strigops</taxon>
    </lineage>
</organism>
<keyword evidence="4" id="KW-0597">Phosphoprotein</keyword>
<dbReference type="GO" id="GO:0006281">
    <property type="term" value="P:DNA repair"/>
    <property type="evidence" value="ECO:0007669"/>
    <property type="project" value="UniProtKB-KW"/>
</dbReference>
<keyword evidence="13" id="KW-0131">Cell cycle</keyword>
<evidence type="ECO:0000256" key="11">
    <source>
        <dbReference type="ARBA" id="ARBA00023212"/>
    </source>
</evidence>
<gene>
    <name evidence="20" type="primary">CEP164</name>
</gene>
<dbReference type="GO" id="GO:0005829">
    <property type="term" value="C:cytosol"/>
    <property type="evidence" value="ECO:0007669"/>
    <property type="project" value="Ensembl"/>
</dbReference>
<evidence type="ECO:0000256" key="4">
    <source>
        <dbReference type="ARBA" id="ARBA00022553"/>
    </source>
</evidence>
<keyword evidence="10" id="KW-0234">DNA repair</keyword>
<dbReference type="GO" id="GO:0005813">
    <property type="term" value="C:centrosome"/>
    <property type="evidence" value="ECO:0007669"/>
    <property type="project" value="Ensembl"/>
</dbReference>
<dbReference type="OMA" id="RRTRHQW"/>
<dbReference type="Pfam" id="PF00397">
    <property type="entry name" value="WW"/>
    <property type="match status" value="1"/>
</dbReference>
<evidence type="ECO:0000256" key="8">
    <source>
        <dbReference type="ARBA" id="ARBA00022794"/>
    </source>
</evidence>
<evidence type="ECO:0000256" key="10">
    <source>
        <dbReference type="ARBA" id="ARBA00023204"/>
    </source>
</evidence>
<keyword evidence="21" id="KW-1185">Reference proteome</keyword>